<dbReference type="SUPFAM" id="SSF56349">
    <property type="entry name" value="DNA breaking-rejoining enzymes"/>
    <property type="match status" value="1"/>
</dbReference>
<reference evidence="6 7" key="1">
    <citation type="submission" date="2022-03" db="EMBL/GenBank/DDBJ databases">
        <title>Metagenome-assembled genomes from swine fecal metagenomes.</title>
        <authorList>
            <person name="Holman D.B."/>
            <person name="Kommadath A."/>
        </authorList>
    </citation>
    <scope>NUCLEOTIDE SEQUENCE [LARGE SCALE GENOMIC DNA]</scope>
    <source>
        <strain evidence="6">SUG147</strain>
    </source>
</reference>
<dbReference type="GO" id="GO:0006310">
    <property type="term" value="P:DNA recombination"/>
    <property type="evidence" value="ECO:0007669"/>
    <property type="project" value="UniProtKB-KW"/>
</dbReference>
<dbReference type="InterPro" id="IPR010998">
    <property type="entry name" value="Integrase_recombinase_N"/>
</dbReference>
<name>A0AAE3FIR1_9BACT</name>
<evidence type="ECO:0000256" key="2">
    <source>
        <dbReference type="ARBA" id="ARBA00022908"/>
    </source>
</evidence>
<evidence type="ECO:0000256" key="3">
    <source>
        <dbReference type="ARBA" id="ARBA00023125"/>
    </source>
</evidence>
<dbReference type="GO" id="GO:0003677">
    <property type="term" value="F:DNA binding"/>
    <property type="evidence" value="ECO:0007669"/>
    <property type="project" value="UniProtKB-KW"/>
</dbReference>
<dbReference type="InterPro" id="IPR004107">
    <property type="entry name" value="Integrase_SAM-like_N"/>
</dbReference>
<protein>
    <submittedName>
        <fullName evidence="6">Site-specific integrase</fullName>
    </submittedName>
</protein>
<keyword evidence="4" id="KW-0233">DNA recombination</keyword>
<dbReference type="Pfam" id="PF00589">
    <property type="entry name" value="Phage_integrase"/>
    <property type="match status" value="1"/>
</dbReference>
<dbReference type="Proteomes" id="UP001139365">
    <property type="component" value="Unassembled WGS sequence"/>
</dbReference>
<gene>
    <name evidence="6" type="ORF">MR241_07860</name>
</gene>
<comment type="caution">
    <text evidence="6">The sequence shown here is derived from an EMBL/GenBank/DDBJ whole genome shotgun (WGS) entry which is preliminary data.</text>
</comment>
<dbReference type="GO" id="GO:0015074">
    <property type="term" value="P:DNA integration"/>
    <property type="evidence" value="ECO:0007669"/>
    <property type="project" value="UniProtKB-KW"/>
</dbReference>
<accession>A0AAE3FIR1</accession>
<dbReference type="PANTHER" id="PTHR30349:SF41">
    <property type="entry name" value="INTEGRASE_RECOMBINASE PROTEIN MJ0367-RELATED"/>
    <property type="match status" value="1"/>
</dbReference>
<proteinExistence type="inferred from homology"/>
<feature type="domain" description="Tyr recombinase" evidence="5">
    <location>
        <begin position="167"/>
        <end position="358"/>
    </location>
</feature>
<dbReference type="Gene3D" id="1.10.150.130">
    <property type="match status" value="1"/>
</dbReference>
<keyword evidence="3" id="KW-0238">DNA-binding</keyword>
<dbReference type="InterPro" id="IPR013762">
    <property type="entry name" value="Integrase-like_cat_sf"/>
</dbReference>
<dbReference type="EMBL" id="JALEMU010000128">
    <property type="protein sequence ID" value="MCI5756190.1"/>
    <property type="molecule type" value="Genomic_DNA"/>
</dbReference>
<comment type="similarity">
    <text evidence="1">Belongs to the 'phage' integrase family.</text>
</comment>
<keyword evidence="2" id="KW-0229">DNA integration</keyword>
<organism evidence="6 7">
    <name type="scientific">Candidatus Colimorpha enterica</name>
    <dbReference type="NCBI Taxonomy" id="3083063"/>
    <lineage>
        <taxon>Bacteria</taxon>
        <taxon>Pseudomonadati</taxon>
        <taxon>Bacteroidota</taxon>
        <taxon>Bacteroidia</taxon>
        <taxon>Bacteroidales</taxon>
        <taxon>Candidatus Colimorpha</taxon>
    </lineage>
</organism>
<dbReference type="PANTHER" id="PTHR30349">
    <property type="entry name" value="PHAGE INTEGRASE-RELATED"/>
    <property type="match status" value="1"/>
</dbReference>
<dbReference type="Gene3D" id="1.10.443.10">
    <property type="entry name" value="Intergrase catalytic core"/>
    <property type="match status" value="1"/>
</dbReference>
<dbReference type="AlphaFoldDB" id="A0AAE3FIR1"/>
<evidence type="ECO:0000256" key="4">
    <source>
        <dbReference type="ARBA" id="ARBA00023172"/>
    </source>
</evidence>
<dbReference type="InterPro" id="IPR002104">
    <property type="entry name" value="Integrase_catalytic"/>
</dbReference>
<dbReference type="InterPro" id="IPR011010">
    <property type="entry name" value="DNA_brk_join_enz"/>
</dbReference>
<evidence type="ECO:0000256" key="1">
    <source>
        <dbReference type="ARBA" id="ARBA00008857"/>
    </source>
</evidence>
<evidence type="ECO:0000313" key="7">
    <source>
        <dbReference type="Proteomes" id="UP001139365"/>
    </source>
</evidence>
<dbReference type="PROSITE" id="PS51898">
    <property type="entry name" value="TYR_RECOMBINASE"/>
    <property type="match status" value="1"/>
</dbReference>
<sequence length="365" mass="41249">MSKKGENIYKRKDGRWEARYIRGYQPDGKAIYGYCYAATYAGAKEKSNLMKAAVINGTDTGNPAKTRLSCLCDEWLMLRENRVKESTFVKYRTVIENRIKPGLGNAYIRSLNPLAVDGFSRSLIADGLSVKTVRDILTLLHAVLTYGAKRFPSLRNLEIAYPREERHEMRVLSREEQERFTEYLLTDTDLARFGTLLALLTGMRIGEICALRWGDIFLDDGIIRVAGTMQRLKSDGGTKIVITDPKSFSSFRMIPLGDSALALCRRFAVADPDAYILTGTSGKFMEPRTLQYRLRNYTAACGLDGVHFHSLRHSFATRCIEAGFEIKSLSEVLGHASPQITLERYVHSSMELKRENMNKLPKLGF</sequence>
<dbReference type="InterPro" id="IPR050090">
    <property type="entry name" value="Tyrosine_recombinase_XerCD"/>
</dbReference>
<dbReference type="Pfam" id="PF14659">
    <property type="entry name" value="Phage_int_SAM_3"/>
    <property type="match status" value="1"/>
</dbReference>
<dbReference type="CDD" id="cd01189">
    <property type="entry name" value="INT_ICEBs1_C_like"/>
    <property type="match status" value="1"/>
</dbReference>
<evidence type="ECO:0000313" key="6">
    <source>
        <dbReference type="EMBL" id="MCI5756190.1"/>
    </source>
</evidence>
<evidence type="ECO:0000259" key="5">
    <source>
        <dbReference type="PROSITE" id="PS51898"/>
    </source>
</evidence>